<keyword evidence="3" id="KW-1185">Reference proteome</keyword>
<dbReference type="AlphaFoldDB" id="A0A4Q9GJN7"/>
<gene>
    <name evidence="2" type="ORF">EYR15_06495</name>
</gene>
<keyword evidence="1" id="KW-0732">Signal</keyword>
<organism evidence="2 3">
    <name type="scientific">Hansschlegelia quercus</name>
    <dbReference type="NCBI Taxonomy" id="2528245"/>
    <lineage>
        <taxon>Bacteria</taxon>
        <taxon>Pseudomonadati</taxon>
        <taxon>Pseudomonadota</taxon>
        <taxon>Alphaproteobacteria</taxon>
        <taxon>Hyphomicrobiales</taxon>
        <taxon>Methylopilaceae</taxon>
        <taxon>Hansschlegelia</taxon>
    </lineage>
</organism>
<evidence type="ECO:0000256" key="1">
    <source>
        <dbReference type="SAM" id="SignalP"/>
    </source>
</evidence>
<dbReference type="Proteomes" id="UP000291613">
    <property type="component" value="Unassembled WGS sequence"/>
</dbReference>
<dbReference type="RefSeq" id="WP_131002219.1">
    <property type="nucleotide sequence ID" value="NZ_JBHSZR010000005.1"/>
</dbReference>
<proteinExistence type="predicted"/>
<reference evidence="2 3" key="1">
    <citation type="submission" date="2019-02" db="EMBL/GenBank/DDBJ databases">
        <title>Hansschlegelia quercus sp. nov., a novel methylotrophic bacterium from buds of oak (Quercus robur L.).</title>
        <authorList>
            <person name="Agafonova N.V."/>
            <person name="Kaparullina E.N."/>
            <person name="Grouzdev D.S."/>
            <person name="Doronina N.V."/>
        </authorList>
    </citation>
    <scope>NUCLEOTIDE SEQUENCE [LARGE SCALE GENOMIC DNA]</scope>
    <source>
        <strain evidence="2 3">Dub</strain>
    </source>
</reference>
<feature type="signal peptide" evidence="1">
    <location>
        <begin position="1"/>
        <end position="22"/>
    </location>
</feature>
<name>A0A4Q9GJN7_9HYPH</name>
<accession>A0A4Q9GJN7</accession>
<evidence type="ECO:0000313" key="2">
    <source>
        <dbReference type="EMBL" id="TBN54473.1"/>
    </source>
</evidence>
<protein>
    <submittedName>
        <fullName evidence="2">Uncharacterized protein</fullName>
    </submittedName>
</protein>
<feature type="chain" id="PRO_5020972474" evidence="1">
    <location>
        <begin position="23"/>
        <end position="130"/>
    </location>
</feature>
<dbReference type="OrthoDB" id="267336at2"/>
<dbReference type="EMBL" id="SIUB01000002">
    <property type="protein sequence ID" value="TBN54473.1"/>
    <property type="molecule type" value="Genomic_DNA"/>
</dbReference>
<evidence type="ECO:0000313" key="3">
    <source>
        <dbReference type="Proteomes" id="UP000291613"/>
    </source>
</evidence>
<sequence length="130" mass="13937">MLHPYYFVLITVLAYGSSAAKADDGAVTQGRDFDTASVAAATDGGLSITVSVRTNGLRVNSTSSITLRDNGKPIFGPETRPDAAWRQQVRAFGRGPHDLRVECGHENSKPVFCRLEIEEQRAEGSSGAGR</sequence>
<comment type="caution">
    <text evidence="2">The sequence shown here is derived from an EMBL/GenBank/DDBJ whole genome shotgun (WGS) entry which is preliminary data.</text>
</comment>